<dbReference type="NCBIfam" id="TIGR01458">
    <property type="entry name" value="HAD-SF-IIA-hyp3"/>
    <property type="match status" value="1"/>
</dbReference>
<dbReference type="Pfam" id="PF06297">
    <property type="entry name" value="PET"/>
    <property type="match status" value="1"/>
</dbReference>
<dbReference type="Proteomes" id="UP000675881">
    <property type="component" value="Chromosome 1"/>
</dbReference>
<evidence type="ECO:0000256" key="4">
    <source>
        <dbReference type="ARBA" id="ARBA00022737"/>
    </source>
</evidence>
<dbReference type="GO" id="GO:0016791">
    <property type="term" value="F:phosphatase activity"/>
    <property type="evidence" value="ECO:0007669"/>
    <property type="project" value="InterPro"/>
</dbReference>
<feature type="region of interest" description="Disordered" evidence="9">
    <location>
        <begin position="1"/>
        <end position="24"/>
    </location>
</feature>
<dbReference type="InterPro" id="IPR006357">
    <property type="entry name" value="HAD-SF_hydro_IIA"/>
</dbReference>
<evidence type="ECO:0000256" key="9">
    <source>
        <dbReference type="SAM" id="MobiDB-lite"/>
    </source>
</evidence>
<dbReference type="OrthoDB" id="426235at2759"/>
<dbReference type="AlphaFoldDB" id="A0A7R8CCT5"/>
<dbReference type="PANTHER" id="PTHR24205">
    <property type="entry name" value="FOUR AND A HALF LIM DOMAINS PROTEIN"/>
    <property type="match status" value="1"/>
</dbReference>
<evidence type="ECO:0000256" key="7">
    <source>
        <dbReference type="ARBA" id="ARBA00022842"/>
    </source>
</evidence>
<protein>
    <submittedName>
        <fullName evidence="10">Four and a half LIM domains protein 1,Four and a half LIM domains protein 3,Four and a half LIM domains protein 2,Four and a half LIM domains protein 5</fullName>
    </submittedName>
</protein>
<keyword evidence="3" id="KW-0479">Metal-binding</keyword>
<dbReference type="FunFam" id="2.10.110.10:FF:000005">
    <property type="entry name" value="Testin isoform 1"/>
    <property type="match status" value="1"/>
</dbReference>
<evidence type="ECO:0000256" key="8">
    <source>
        <dbReference type="ARBA" id="ARBA00023038"/>
    </source>
</evidence>
<comment type="similarity">
    <text evidence="2">Belongs to the HAD-like hydrolase superfamily.</text>
</comment>
<dbReference type="InterPro" id="IPR023214">
    <property type="entry name" value="HAD_sf"/>
</dbReference>
<name>A0A7R8CCT5_LEPSM</name>
<dbReference type="Gene3D" id="3.40.50.1000">
    <property type="entry name" value="HAD superfamily/HAD-like"/>
    <property type="match status" value="2"/>
</dbReference>
<evidence type="ECO:0000256" key="5">
    <source>
        <dbReference type="ARBA" id="ARBA00022771"/>
    </source>
</evidence>
<dbReference type="FunFam" id="2.10.110.10:FF:000013">
    <property type="entry name" value="Four and a half LIM domains 1"/>
    <property type="match status" value="1"/>
</dbReference>
<dbReference type="PROSITE" id="PS51303">
    <property type="entry name" value="PET"/>
    <property type="match status" value="1"/>
</dbReference>
<feature type="region of interest" description="Disordered" evidence="9">
    <location>
        <begin position="277"/>
        <end position="298"/>
    </location>
</feature>
<dbReference type="Pfam" id="PF13242">
    <property type="entry name" value="Hydrolase_like"/>
    <property type="match status" value="1"/>
</dbReference>
<evidence type="ECO:0000256" key="2">
    <source>
        <dbReference type="ARBA" id="ARBA00007958"/>
    </source>
</evidence>
<dbReference type="Pfam" id="PF13344">
    <property type="entry name" value="Hydrolase_6"/>
    <property type="match status" value="1"/>
</dbReference>
<dbReference type="SUPFAM" id="SSF57716">
    <property type="entry name" value="Glucocorticoid receptor-like (DNA-binding domain)"/>
    <property type="match status" value="6"/>
</dbReference>
<comment type="cofactor">
    <cofactor evidence="1">
        <name>Mg(2+)</name>
        <dbReference type="ChEBI" id="CHEBI:18420"/>
    </cofactor>
</comment>
<keyword evidence="11" id="KW-1185">Reference proteome</keyword>
<dbReference type="InterPro" id="IPR001781">
    <property type="entry name" value="Znf_LIM"/>
</dbReference>
<dbReference type="Pfam" id="PF00412">
    <property type="entry name" value="LIM"/>
    <property type="match status" value="6"/>
</dbReference>
<keyword evidence="5" id="KW-0863">Zinc-finger</keyword>
<dbReference type="SUPFAM" id="SSF56784">
    <property type="entry name" value="HAD-like"/>
    <property type="match status" value="1"/>
</dbReference>
<evidence type="ECO:0000256" key="1">
    <source>
        <dbReference type="ARBA" id="ARBA00001946"/>
    </source>
</evidence>
<dbReference type="SMART" id="SM00132">
    <property type="entry name" value="LIM"/>
    <property type="match status" value="6"/>
</dbReference>
<accession>A0A7R8CCT5</accession>
<feature type="compositionally biased region" description="Low complexity" evidence="9">
    <location>
        <begin position="277"/>
        <end position="292"/>
    </location>
</feature>
<gene>
    <name evidence="10" type="ORF">LSAA_1576</name>
</gene>
<dbReference type="PROSITE" id="PS50023">
    <property type="entry name" value="LIM_DOMAIN_2"/>
    <property type="match status" value="4"/>
</dbReference>
<dbReference type="InterPro" id="IPR010442">
    <property type="entry name" value="PET_domain"/>
</dbReference>
<reference evidence="10" key="1">
    <citation type="submission" date="2021-02" db="EMBL/GenBank/DDBJ databases">
        <authorList>
            <person name="Bekaert M."/>
        </authorList>
    </citation>
    <scope>NUCLEOTIDE SEQUENCE</scope>
    <source>
        <strain evidence="10">IoA-00</strain>
    </source>
</reference>
<dbReference type="InterPro" id="IPR006355">
    <property type="entry name" value="LHPP/HDHD2"/>
</dbReference>
<dbReference type="Gene3D" id="2.10.110.10">
    <property type="entry name" value="Cysteine Rich Protein"/>
    <property type="match status" value="6"/>
</dbReference>
<evidence type="ECO:0000313" key="10">
    <source>
        <dbReference type="EMBL" id="CAF2766614.1"/>
    </source>
</evidence>
<evidence type="ECO:0000256" key="6">
    <source>
        <dbReference type="ARBA" id="ARBA00022833"/>
    </source>
</evidence>
<keyword evidence="4" id="KW-0677">Repeat</keyword>
<evidence type="ECO:0000256" key="3">
    <source>
        <dbReference type="ARBA" id="ARBA00022723"/>
    </source>
</evidence>
<dbReference type="CDD" id="cd09430">
    <property type="entry name" value="LIM5_LIMPETin"/>
    <property type="match status" value="1"/>
</dbReference>
<dbReference type="PROSITE" id="PS00478">
    <property type="entry name" value="LIM_DOMAIN_1"/>
    <property type="match status" value="3"/>
</dbReference>
<dbReference type="EMBL" id="HG994580">
    <property type="protein sequence ID" value="CAF2766614.1"/>
    <property type="molecule type" value="Genomic_DNA"/>
</dbReference>
<dbReference type="GO" id="GO:0008270">
    <property type="term" value="F:zinc ion binding"/>
    <property type="evidence" value="ECO:0007669"/>
    <property type="project" value="UniProtKB-KW"/>
</dbReference>
<dbReference type="InterPro" id="IPR036412">
    <property type="entry name" value="HAD-like_sf"/>
</dbReference>
<keyword evidence="6" id="KW-0862">Zinc</keyword>
<dbReference type="FunFam" id="2.10.110.10:FF:000070">
    <property type="entry name" value="Four and a half LIM domains 3"/>
    <property type="match status" value="1"/>
</dbReference>
<keyword evidence="7" id="KW-0460">Magnesium</keyword>
<sequence length="822" mass="91301">MDDSTCSENSIREEGTSLPPPPRLIPPILTLSTPSCSSSVTNAIPIYSDPSSVHCIKCKNCVGFVSHSWRNACSLCKCSRAFHRGGYAWCPSGLTTGQIEDYMRELPPEKVPKCGGSSGEKYREEQLSLQCPKQDFALKYTRHVEPGLETSSYIDFIAARNNLALDVGKALEISSLKSQTLPEWLGLDSFWHPSCFTCSTCDELLVDLKYCINLDKLFCERHYAENFKPRCSACDELIFSGQYTKALGKDWHCHHFCCWHCDANLTGNRYVLTGKGTTAPHTHSSSTSTTPTNNHQPLPSSRNIFSLTDDHPCCLSCFEQNFTHVCINCEKVIGLDSKDMSYKDNHWHEGCFVCGKCRITLVDSPFAAKESRIFCGPCYDAEFAARCDACGETFKIGHRKMEYKTRKWHDRCFKCVSCSAEVGSHSFIIPNEKDVYCLPCFEDKFATKCNKCKKIMTTGGVTFKNEAWHRECFVCCNCNTTLTGQKFASRNDKPYCADCFGELFAKRCTACCKPITGAGGTRFISFEGRHWHSHCFICALCKVSMAGKGFITDGEDIICPDCAKEKLMGGTGAKKEGQDQGIQGVLLDITGVLIESSSDGQGKVIPGSVEAIQLLRKENVPFRFLTNETTKSRSQLLESLHAHGYEMDETQIFTPAIAANTLILREGLNPLLLAKESVYPDLKDISSRRGEKDSVLLADFEEGFYHANMNKAFRVLIKDPSRQLFTLGKVALEYATDRQARIIGKPDASFFLEAVKDMGLSPGKGVVMVGDDVRSDVKGSQEAGLSGVLVRTGKYRPVDETIQDIHPDAVVDNLLSFVKKFI</sequence>
<organism evidence="10 11">
    <name type="scientific">Lepeophtheirus salmonis</name>
    <name type="common">Salmon louse</name>
    <name type="synonym">Caligus salmonis</name>
    <dbReference type="NCBI Taxonomy" id="72036"/>
    <lineage>
        <taxon>Eukaryota</taxon>
        <taxon>Metazoa</taxon>
        <taxon>Ecdysozoa</taxon>
        <taxon>Arthropoda</taxon>
        <taxon>Crustacea</taxon>
        <taxon>Multicrustacea</taxon>
        <taxon>Hexanauplia</taxon>
        <taxon>Copepoda</taxon>
        <taxon>Siphonostomatoida</taxon>
        <taxon>Caligidae</taxon>
        <taxon>Lepeophtheirus</taxon>
    </lineage>
</organism>
<dbReference type="CDD" id="cd09432">
    <property type="entry name" value="LIM6_LIMPETin"/>
    <property type="match status" value="1"/>
</dbReference>
<dbReference type="PANTHER" id="PTHR24205:SF4">
    <property type="entry name" value="PROTEIN ESPINAS"/>
    <property type="match status" value="1"/>
</dbReference>
<keyword evidence="8" id="KW-0440">LIM domain</keyword>
<proteinExistence type="inferred from homology"/>
<evidence type="ECO:0000313" key="11">
    <source>
        <dbReference type="Proteomes" id="UP000675881"/>
    </source>
</evidence>